<dbReference type="PIRSF" id="PIRSF036382">
    <property type="entry name" value="RR_antiterm"/>
    <property type="match status" value="1"/>
</dbReference>
<reference evidence="6 7" key="1">
    <citation type="submission" date="2019-07" db="EMBL/GenBank/DDBJ databases">
        <title>The pathways for chlorine oxyanion respiration interact through the shared metabolite chlorate.</title>
        <authorList>
            <person name="Barnum T.P."/>
            <person name="Cheng Y."/>
            <person name="Hill K.A."/>
            <person name="Lucas L.N."/>
            <person name="Carlson H.K."/>
            <person name="Coates J.D."/>
        </authorList>
    </citation>
    <scope>NUCLEOTIDE SEQUENCE [LARGE SCALE GENOMIC DNA]</scope>
    <source>
        <strain evidence="6">BK-3</strain>
    </source>
</reference>
<evidence type="ECO:0000259" key="4">
    <source>
        <dbReference type="PROSITE" id="PS50110"/>
    </source>
</evidence>
<dbReference type="Gene3D" id="3.40.50.2300">
    <property type="match status" value="1"/>
</dbReference>
<dbReference type="AlphaFoldDB" id="A0A558DG30"/>
<name>A0A558DG30_9GAMM</name>
<evidence type="ECO:0000256" key="2">
    <source>
        <dbReference type="ARBA" id="ARBA00023012"/>
    </source>
</evidence>
<dbReference type="Pfam" id="PF00072">
    <property type="entry name" value="Response_reg"/>
    <property type="match status" value="1"/>
</dbReference>
<feature type="domain" description="ANTAR" evidence="5">
    <location>
        <begin position="122"/>
        <end position="183"/>
    </location>
</feature>
<dbReference type="PROSITE" id="PS50921">
    <property type="entry name" value="ANTAR"/>
    <property type="match status" value="1"/>
</dbReference>
<dbReference type="PANTHER" id="PTHR44591:SF14">
    <property type="entry name" value="PROTEIN PILG"/>
    <property type="match status" value="1"/>
</dbReference>
<dbReference type="InterPro" id="IPR001789">
    <property type="entry name" value="Sig_transdc_resp-reg_receiver"/>
</dbReference>
<keyword evidence="1 3" id="KW-0597">Phosphoprotein</keyword>
<comment type="caution">
    <text evidence="6">The sequence shown here is derived from an EMBL/GenBank/DDBJ whole genome shotgun (WGS) entry which is preliminary data.</text>
</comment>
<gene>
    <name evidence="6" type="ORF">FHK82_02250</name>
</gene>
<sequence length="197" mass="21660">MTKKLLLVDDDALVLATFGRGLRDAGYSVVVAASGEEAMELASSDYPDLAILDIRMPEISGIDLSMQLYELGIPVIHLSAYDDSETLNSALVQGALGYLVKPIDVAKAIPTIETAIKRADDLRQLHAAEGRLNQALDTANVVNFAVGIISERHRIDRHQAFDLIRDQARSERRKVKEIAREILDATDYINRFGSVKA</sequence>
<evidence type="ECO:0000256" key="3">
    <source>
        <dbReference type="PROSITE-ProRule" id="PRU00169"/>
    </source>
</evidence>
<dbReference type="PROSITE" id="PS50110">
    <property type="entry name" value="RESPONSE_REGULATORY"/>
    <property type="match status" value="1"/>
</dbReference>
<dbReference type="InterPro" id="IPR011006">
    <property type="entry name" value="CheY-like_superfamily"/>
</dbReference>
<dbReference type="InterPro" id="IPR008327">
    <property type="entry name" value="Sig_transdc_resp-reg_antiterm"/>
</dbReference>
<feature type="domain" description="Response regulatory" evidence="4">
    <location>
        <begin position="4"/>
        <end position="116"/>
    </location>
</feature>
<proteinExistence type="predicted"/>
<dbReference type="Proteomes" id="UP000317355">
    <property type="component" value="Unassembled WGS sequence"/>
</dbReference>
<keyword evidence="2" id="KW-0902">Two-component regulatory system</keyword>
<dbReference type="EMBL" id="VMRY01000003">
    <property type="protein sequence ID" value="TVT59823.1"/>
    <property type="molecule type" value="Genomic_DNA"/>
</dbReference>
<dbReference type="Gene3D" id="1.10.10.10">
    <property type="entry name" value="Winged helix-like DNA-binding domain superfamily/Winged helix DNA-binding domain"/>
    <property type="match status" value="1"/>
</dbReference>
<dbReference type="GO" id="GO:0000160">
    <property type="term" value="P:phosphorelay signal transduction system"/>
    <property type="evidence" value="ECO:0007669"/>
    <property type="project" value="UniProtKB-KW"/>
</dbReference>
<dbReference type="STRING" id="1543721.AAY24_06650"/>
<organism evidence="6 7">
    <name type="scientific">Sedimenticola thiotaurini</name>
    <dbReference type="NCBI Taxonomy" id="1543721"/>
    <lineage>
        <taxon>Bacteria</taxon>
        <taxon>Pseudomonadati</taxon>
        <taxon>Pseudomonadota</taxon>
        <taxon>Gammaproteobacteria</taxon>
        <taxon>Chromatiales</taxon>
        <taxon>Sedimenticolaceae</taxon>
        <taxon>Sedimenticola</taxon>
    </lineage>
</organism>
<dbReference type="GO" id="GO:0003723">
    <property type="term" value="F:RNA binding"/>
    <property type="evidence" value="ECO:0007669"/>
    <property type="project" value="InterPro"/>
</dbReference>
<dbReference type="InterPro" id="IPR050595">
    <property type="entry name" value="Bact_response_regulator"/>
</dbReference>
<dbReference type="SMART" id="SM00448">
    <property type="entry name" value="REC"/>
    <property type="match status" value="1"/>
</dbReference>
<protein>
    <submittedName>
        <fullName evidence="6">Response regulator</fullName>
    </submittedName>
</protein>
<dbReference type="SUPFAM" id="SSF52172">
    <property type="entry name" value="CheY-like"/>
    <property type="match status" value="1"/>
</dbReference>
<dbReference type="InterPro" id="IPR005561">
    <property type="entry name" value="ANTAR"/>
</dbReference>
<dbReference type="SMART" id="SM01012">
    <property type="entry name" value="ANTAR"/>
    <property type="match status" value="1"/>
</dbReference>
<dbReference type="Pfam" id="PF03861">
    <property type="entry name" value="ANTAR"/>
    <property type="match status" value="1"/>
</dbReference>
<evidence type="ECO:0000313" key="7">
    <source>
        <dbReference type="Proteomes" id="UP000317355"/>
    </source>
</evidence>
<dbReference type="PANTHER" id="PTHR44591">
    <property type="entry name" value="STRESS RESPONSE REGULATOR PROTEIN 1"/>
    <property type="match status" value="1"/>
</dbReference>
<evidence type="ECO:0000256" key="1">
    <source>
        <dbReference type="ARBA" id="ARBA00022553"/>
    </source>
</evidence>
<accession>A0A558DG30</accession>
<evidence type="ECO:0000313" key="6">
    <source>
        <dbReference type="EMBL" id="TVT59823.1"/>
    </source>
</evidence>
<feature type="modified residue" description="4-aspartylphosphate" evidence="3">
    <location>
        <position position="53"/>
    </location>
</feature>
<evidence type="ECO:0000259" key="5">
    <source>
        <dbReference type="PROSITE" id="PS50921"/>
    </source>
</evidence>
<dbReference type="InterPro" id="IPR036388">
    <property type="entry name" value="WH-like_DNA-bd_sf"/>
</dbReference>